<sequence>MFYANQPVEKPLPKPLPTAPIKNNDKALNALLSLPMQRFYNAMEEDHETRRIAINMSGDDVVQSNMTAAAAERQPKANTLDMLMHHSIQKATWTEDPLRLCFVDATTPPHSPYQQQQQGDEHAQLQSLMPFSQQEALPYTFKPKSAWVYQQLLSKLYVVMGHNQWVNGVSPHIVEEANAMGEEEEFNKEYLDLAFELPFATAALIPPTPPPKEITTTPACPPPIILPVEAYSDIYEWHHQDAAQPWLYTREEESYYAQSLLTSSPRVSTSVYYFEDDEQQQQQEAAEESWEAIFHPLSTFKHKKGELEYYAWNSVNLPVAAALVAQRVTHPTSHAMDDLSAMHSNSTVIEAKIPHIMPTPPLKPSPVLTVLSMEDEHELEKNSSELTLVNNDAASSSCEKLVEEGHYYDMLQKIRGSNASSLDESRSTLQSTDVSVMYNDKEAQQHTTQDRQSSFKRHALAAVLLLGRLNRNKSMHTNTTNDATIHTPTTPALMLDHNAYAMEEDKPVGFLADPETLTTERPRYWTEKRLFWTGFVCPLLWYYGSVHIRASSSTRLLDPSDLRWQKRCRLAALYFSIVLSVVILVTCVKAAGSAGVRQTQTDTIRAVIAD</sequence>
<keyword evidence="1" id="KW-0472">Membrane</keyword>
<dbReference type="AlphaFoldDB" id="A0A0C9ME12"/>
<dbReference type="EMBL" id="DF836294">
    <property type="protein sequence ID" value="GAN01217.1"/>
    <property type="molecule type" value="Genomic_DNA"/>
</dbReference>
<evidence type="ECO:0000256" key="1">
    <source>
        <dbReference type="SAM" id="Phobius"/>
    </source>
</evidence>
<dbReference type="OrthoDB" id="2236827at2759"/>
<keyword evidence="1" id="KW-0812">Transmembrane</keyword>
<keyword evidence="1" id="KW-1133">Transmembrane helix</keyword>
<evidence type="ECO:0000313" key="3">
    <source>
        <dbReference type="Proteomes" id="UP000053815"/>
    </source>
</evidence>
<accession>A0A0C9ME12</accession>
<evidence type="ECO:0000313" key="2">
    <source>
        <dbReference type="EMBL" id="GAN01217.1"/>
    </source>
</evidence>
<dbReference type="Proteomes" id="UP000053815">
    <property type="component" value="Unassembled WGS sequence"/>
</dbReference>
<name>A0A0C9ME12_9FUNG</name>
<proteinExistence type="predicted"/>
<feature type="transmembrane region" description="Helical" evidence="1">
    <location>
        <begin position="571"/>
        <end position="592"/>
    </location>
</feature>
<keyword evidence="3" id="KW-1185">Reference proteome</keyword>
<protein>
    <submittedName>
        <fullName evidence="2">Uncharacterized protein</fullName>
    </submittedName>
</protein>
<gene>
    <name evidence="2" type="ORF">MAM1_0005c00649</name>
</gene>
<reference evidence="2" key="1">
    <citation type="submission" date="2014-09" db="EMBL/GenBank/DDBJ databases">
        <title>Draft genome sequence of an oleaginous Mucoromycotina fungus Mucor ambiguus NBRC6742.</title>
        <authorList>
            <person name="Takeda I."/>
            <person name="Yamane N."/>
            <person name="Morita T."/>
            <person name="Tamano K."/>
            <person name="Machida M."/>
            <person name="Baker S."/>
            <person name="Koike H."/>
        </authorList>
    </citation>
    <scope>NUCLEOTIDE SEQUENCE</scope>
    <source>
        <strain evidence="2">NBRC 6742</strain>
    </source>
</reference>
<organism evidence="2">
    <name type="scientific">Mucor ambiguus</name>
    <dbReference type="NCBI Taxonomy" id="91626"/>
    <lineage>
        <taxon>Eukaryota</taxon>
        <taxon>Fungi</taxon>
        <taxon>Fungi incertae sedis</taxon>
        <taxon>Mucoromycota</taxon>
        <taxon>Mucoromycotina</taxon>
        <taxon>Mucoromycetes</taxon>
        <taxon>Mucorales</taxon>
        <taxon>Mucorineae</taxon>
        <taxon>Mucoraceae</taxon>
        <taxon>Mucor</taxon>
    </lineage>
</organism>